<gene>
    <name evidence="1" type="ORF">SAMN02910406_03781</name>
</gene>
<dbReference type="Proteomes" id="UP000182192">
    <property type="component" value="Unassembled WGS sequence"/>
</dbReference>
<evidence type="ECO:0000313" key="1">
    <source>
        <dbReference type="EMBL" id="SFD38124.1"/>
    </source>
</evidence>
<name>A0A1I1RUT1_RUMAL</name>
<sequence length="140" mass="15869">MLAGHRIKVKGYKVKILSHKQLNKICLLIAYTSDTIYYLSAMEYMDQKPNAKIKYGTVSDTGTDLIMTEKLSLDYDAINDMLQAGTIFPISSSPGERKNGRLIDTDSDFTSWANKNGLRPYLRAYRSEIGADDIHYTTKF</sequence>
<dbReference type="AlphaFoldDB" id="A0A1I1RUT1"/>
<proteinExistence type="predicted"/>
<organism evidence="1 2">
    <name type="scientific">Ruminococcus albus</name>
    <dbReference type="NCBI Taxonomy" id="1264"/>
    <lineage>
        <taxon>Bacteria</taxon>
        <taxon>Bacillati</taxon>
        <taxon>Bacillota</taxon>
        <taxon>Clostridia</taxon>
        <taxon>Eubacteriales</taxon>
        <taxon>Oscillospiraceae</taxon>
        <taxon>Ruminococcus</taxon>
    </lineage>
</organism>
<protein>
    <submittedName>
        <fullName evidence="1">Uncharacterized protein</fullName>
    </submittedName>
</protein>
<accession>A0A1I1RUT1</accession>
<evidence type="ECO:0000313" key="2">
    <source>
        <dbReference type="Proteomes" id="UP000182192"/>
    </source>
</evidence>
<dbReference type="EMBL" id="FOKQ01000074">
    <property type="protein sequence ID" value="SFD38124.1"/>
    <property type="molecule type" value="Genomic_DNA"/>
</dbReference>
<reference evidence="1 2" key="1">
    <citation type="submission" date="2016-10" db="EMBL/GenBank/DDBJ databases">
        <authorList>
            <person name="de Groot N.N."/>
        </authorList>
    </citation>
    <scope>NUCLEOTIDE SEQUENCE [LARGE SCALE GENOMIC DNA]</scope>
    <source>
        <strain evidence="1 2">AR67</strain>
    </source>
</reference>